<evidence type="ECO:0000256" key="3">
    <source>
        <dbReference type="SAM" id="MobiDB-lite"/>
    </source>
</evidence>
<gene>
    <name evidence="5" type="ORF">R3P38DRAFT_3253935</name>
</gene>
<evidence type="ECO:0000256" key="1">
    <source>
        <dbReference type="ARBA" id="ARBA00022803"/>
    </source>
</evidence>
<keyword evidence="1" id="KW-0802">TPR repeat</keyword>
<evidence type="ECO:0000259" key="4">
    <source>
        <dbReference type="PROSITE" id="PS50103"/>
    </source>
</evidence>
<name>A0AAW0DXX6_9AGAR</name>
<feature type="compositionally biased region" description="Basic and acidic residues" evidence="3">
    <location>
        <begin position="340"/>
        <end position="364"/>
    </location>
</feature>
<feature type="compositionally biased region" description="Basic and acidic residues" evidence="3">
    <location>
        <begin position="380"/>
        <end position="391"/>
    </location>
</feature>
<dbReference type="GO" id="GO:0101031">
    <property type="term" value="C:protein folding chaperone complex"/>
    <property type="evidence" value="ECO:0007669"/>
    <property type="project" value="TreeGrafter"/>
</dbReference>
<dbReference type="AlphaFoldDB" id="A0AAW0DXX6"/>
<feature type="compositionally biased region" description="Low complexity" evidence="3">
    <location>
        <begin position="176"/>
        <end position="199"/>
    </location>
</feature>
<dbReference type="PANTHER" id="PTHR46423">
    <property type="entry name" value="RNA POLYMERASE II-ASSOCIATED PROTEIN 3"/>
    <property type="match status" value="1"/>
</dbReference>
<evidence type="ECO:0000256" key="2">
    <source>
        <dbReference type="PROSITE-ProRule" id="PRU00723"/>
    </source>
</evidence>
<feature type="region of interest" description="Disordered" evidence="3">
    <location>
        <begin position="176"/>
        <end position="262"/>
    </location>
</feature>
<feature type="domain" description="C3H1-type" evidence="4">
    <location>
        <begin position="299"/>
        <end position="326"/>
    </location>
</feature>
<dbReference type="Pfam" id="PF14559">
    <property type="entry name" value="TPR_19"/>
    <property type="match status" value="1"/>
</dbReference>
<dbReference type="Gene3D" id="1.25.40.10">
    <property type="entry name" value="Tetratricopeptide repeat domain"/>
    <property type="match status" value="1"/>
</dbReference>
<dbReference type="InterPro" id="IPR000571">
    <property type="entry name" value="Znf_CCCH"/>
</dbReference>
<feature type="region of interest" description="Disordered" evidence="3">
    <location>
        <begin position="340"/>
        <end position="444"/>
    </location>
</feature>
<feature type="region of interest" description="Disordered" evidence="3">
    <location>
        <begin position="1"/>
        <end position="23"/>
    </location>
</feature>
<evidence type="ECO:0000313" key="5">
    <source>
        <dbReference type="EMBL" id="KAK7055991.1"/>
    </source>
</evidence>
<dbReference type="PANTHER" id="PTHR46423:SF1">
    <property type="entry name" value="RNA POLYMERASE II-ASSOCIATED PROTEIN 3"/>
    <property type="match status" value="1"/>
</dbReference>
<feature type="zinc finger region" description="C3H1-type" evidence="2">
    <location>
        <begin position="299"/>
        <end position="326"/>
    </location>
</feature>
<keyword evidence="2" id="KW-0479">Metal-binding</keyword>
<comment type="caution">
    <text evidence="5">The sequence shown here is derived from an EMBL/GenBank/DDBJ whole genome shotgun (WGS) entry which is preliminary data.</text>
</comment>
<dbReference type="SMART" id="SM00028">
    <property type="entry name" value="TPR"/>
    <property type="match status" value="3"/>
</dbReference>
<accession>A0AAW0DXX6</accession>
<proteinExistence type="predicted"/>
<dbReference type="InterPro" id="IPR051966">
    <property type="entry name" value="RPAP3"/>
</dbReference>
<dbReference type="InterPro" id="IPR019734">
    <property type="entry name" value="TPR_rpt"/>
</dbReference>
<feature type="zinc finger region" description="C3H1-type" evidence="2">
    <location>
        <begin position="265"/>
        <end position="292"/>
    </location>
</feature>
<dbReference type="Proteomes" id="UP001362999">
    <property type="component" value="Unassembled WGS sequence"/>
</dbReference>
<dbReference type="SUPFAM" id="SSF48452">
    <property type="entry name" value="TPR-like"/>
    <property type="match status" value="1"/>
</dbReference>
<dbReference type="SMART" id="SM00356">
    <property type="entry name" value="ZnF_C3H1"/>
    <property type="match status" value="2"/>
</dbReference>
<keyword evidence="2" id="KW-0862">Zinc</keyword>
<feature type="domain" description="C3H1-type" evidence="4">
    <location>
        <begin position="265"/>
        <end position="292"/>
    </location>
</feature>
<feature type="compositionally biased region" description="Low complexity" evidence="3">
    <location>
        <begin position="234"/>
        <end position="248"/>
    </location>
</feature>
<keyword evidence="2" id="KW-0863">Zinc-finger</keyword>
<sequence length="556" mass="57687">MSANDSPDTPTPDHDAGDDNGDAIVDVVLTPDTATLEKALAERAAKRQALAAQKHQSATEKQAFGVTLMKIKNYEAAAGCFAEACRLWRGNPVARCDLATALLHLGKFVDAEKQASTALNLDPKLVEARYARAMARKGRGNLRGAIVDFQTVLELAPDNVSAQAALQDLQAEQAAAATAASTSAPEPTPSSAPSEDAPPSAEPSNPPANDAAAPPPPPAASTEDPTAGADDSASLANPLPTSTPLPTSEIFDDDSASDTSDALHTARGTPCLFYNTSSCKRGTLCAFSHAPDRRSVRDGLGKNVCLYWLVGLCKFGPKCIYKHGREALGAGWWDEEGRTREMREKVERGREVRKKAREEREKRGATGGGRGKGRGKGKGKGRDGERGKSAAEEGAGAVGVEGAPNHNSNEKPKSGNHNNNQRHKGKQPQGRKGLPPPPRTTAEHNASVLASVSAQHAALAAELARRMALFNMTMGISPYESYAVGMPVGGVGHGHGHGIPQPMMGVDGTSGVAAGAGAEAVAGAPENASAGFTEYVHSPRAAEASEAEGAGAGLSY</sequence>
<keyword evidence="6" id="KW-1185">Reference proteome</keyword>
<protein>
    <recommendedName>
        <fullName evidence="4">C3H1-type domain-containing protein</fullName>
    </recommendedName>
</protein>
<dbReference type="PROSITE" id="PS50103">
    <property type="entry name" value="ZF_C3H1"/>
    <property type="match status" value="2"/>
</dbReference>
<dbReference type="InterPro" id="IPR011990">
    <property type="entry name" value="TPR-like_helical_dom_sf"/>
</dbReference>
<dbReference type="Pfam" id="PF14608">
    <property type="entry name" value="zf-CCCH_2"/>
    <property type="match status" value="2"/>
</dbReference>
<organism evidence="5 6">
    <name type="scientific">Favolaschia claudopus</name>
    <dbReference type="NCBI Taxonomy" id="2862362"/>
    <lineage>
        <taxon>Eukaryota</taxon>
        <taxon>Fungi</taxon>
        <taxon>Dikarya</taxon>
        <taxon>Basidiomycota</taxon>
        <taxon>Agaricomycotina</taxon>
        <taxon>Agaricomycetes</taxon>
        <taxon>Agaricomycetidae</taxon>
        <taxon>Agaricales</taxon>
        <taxon>Marasmiineae</taxon>
        <taxon>Mycenaceae</taxon>
        <taxon>Favolaschia</taxon>
    </lineage>
</organism>
<dbReference type="Gene3D" id="3.30.1370.210">
    <property type="match status" value="1"/>
</dbReference>
<dbReference type="GO" id="GO:0008270">
    <property type="term" value="F:zinc ion binding"/>
    <property type="evidence" value="ECO:0007669"/>
    <property type="project" value="UniProtKB-KW"/>
</dbReference>
<feature type="non-terminal residue" evidence="5">
    <location>
        <position position="1"/>
    </location>
</feature>
<evidence type="ECO:0000313" key="6">
    <source>
        <dbReference type="Proteomes" id="UP001362999"/>
    </source>
</evidence>
<dbReference type="EMBL" id="JAWWNJ010000005">
    <property type="protein sequence ID" value="KAK7055991.1"/>
    <property type="molecule type" value="Genomic_DNA"/>
</dbReference>
<reference evidence="5 6" key="1">
    <citation type="journal article" date="2024" name="J Genomics">
        <title>Draft genome sequencing and assembly of Favolaschia claudopus CIRM-BRFM 2984 isolated from oak limbs.</title>
        <authorList>
            <person name="Navarro D."/>
            <person name="Drula E."/>
            <person name="Chaduli D."/>
            <person name="Cazenave R."/>
            <person name="Ahrendt S."/>
            <person name="Wang J."/>
            <person name="Lipzen A."/>
            <person name="Daum C."/>
            <person name="Barry K."/>
            <person name="Grigoriev I.V."/>
            <person name="Favel A."/>
            <person name="Rosso M.N."/>
            <person name="Martin F."/>
        </authorList>
    </citation>
    <scope>NUCLEOTIDE SEQUENCE [LARGE SCALE GENOMIC DNA]</scope>
    <source>
        <strain evidence="5 6">CIRM-BRFM 2984</strain>
    </source>
</reference>
<feature type="compositionally biased region" description="Low complexity" evidence="3">
    <location>
        <begin position="392"/>
        <end position="403"/>
    </location>
</feature>